<evidence type="ECO:0000256" key="1">
    <source>
        <dbReference type="SAM" id="MobiDB-lite"/>
    </source>
</evidence>
<sequence>MVFPLPDNAMPATSHRHLLLPQSLRLFLPRSLALLMMLACLWTGIWPSAAQASPRTLTPDADHAQPDPFPDDYVRASIRPPDARHAKSGADPFPDDSAQPSVRPVDANHATVGELQTLRGVGPAMAERIIAARTERPFDSFEDFASRVRGAGPKRLQQWRAAGLTLRSASSSIQDAMHLQTGKVHAPTHIRGAQVPARAVTSGQKAPERGLRAIPPLRRQVSAAPAGKPSATLPLVVPAETIVGHPAVVSPDSGTRALRRTGGATSASRSTHGSARASHSTDHPTRADHHPTRAHSVRSDTELASSDGEATHPDSRPLRRMSTARTHRSHPSGHTSAQRTSMAAGCQGASRSWRQTRTGRGSGHGGRASGQVRSRSPSMFDARPLFDCQSLFDERSRLAPRS</sequence>
<dbReference type="PANTHER" id="PTHR21180">
    <property type="entry name" value="ENDONUCLEASE/EXONUCLEASE/PHOSPHATASE FAMILY DOMAIN-CONTAINING PROTEIN 1"/>
    <property type="match status" value="1"/>
</dbReference>
<feature type="region of interest" description="Disordered" evidence="1">
    <location>
        <begin position="52"/>
        <end position="77"/>
    </location>
</feature>
<keyword evidence="3" id="KW-1185">Reference proteome</keyword>
<dbReference type="Pfam" id="PF12836">
    <property type="entry name" value="HHH_3"/>
    <property type="match status" value="1"/>
</dbReference>
<dbReference type="EMBL" id="RRUE01000002">
    <property type="protein sequence ID" value="RRN44563.1"/>
    <property type="molecule type" value="Genomic_DNA"/>
</dbReference>
<name>A0A3R8LQM7_9BURK</name>
<feature type="region of interest" description="Disordered" evidence="1">
    <location>
        <begin position="196"/>
        <end position="230"/>
    </location>
</feature>
<feature type="compositionally biased region" description="Basic and acidic residues" evidence="1">
    <location>
        <begin position="279"/>
        <end position="301"/>
    </location>
</feature>
<feature type="region of interest" description="Disordered" evidence="1">
    <location>
        <begin position="246"/>
        <end position="381"/>
    </location>
</feature>
<gene>
    <name evidence="2" type="ORF">EHV23_14920</name>
</gene>
<accession>A0A3R8LQM7</accession>
<proteinExistence type="predicted"/>
<reference evidence="2 3" key="1">
    <citation type="submission" date="2018-11" db="EMBL/GenBank/DDBJ databases">
        <title>Genome sequencing of Lautropia sp. KCOM 2505 (= ChDC F240).</title>
        <authorList>
            <person name="Kook J.-K."/>
            <person name="Park S.-N."/>
            <person name="Lim Y.K."/>
        </authorList>
    </citation>
    <scope>NUCLEOTIDE SEQUENCE [LARGE SCALE GENOMIC DNA]</scope>
    <source>
        <strain evidence="2 3">KCOM 2505</strain>
    </source>
</reference>
<feature type="compositionally biased region" description="Polar residues" evidence="1">
    <location>
        <begin position="263"/>
        <end position="273"/>
    </location>
</feature>
<dbReference type="InterPro" id="IPR010994">
    <property type="entry name" value="RuvA_2-like"/>
</dbReference>
<dbReference type="AlphaFoldDB" id="A0A3R8LQM7"/>
<dbReference type="Gene3D" id="1.10.150.320">
    <property type="entry name" value="Photosystem II 12 kDa extrinsic protein"/>
    <property type="match status" value="1"/>
</dbReference>
<dbReference type="Proteomes" id="UP000270261">
    <property type="component" value="Unassembled WGS sequence"/>
</dbReference>
<comment type="caution">
    <text evidence="2">The sequence shown here is derived from an EMBL/GenBank/DDBJ whole genome shotgun (WGS) entry which is preliminary data.</text>
</comment>
<dbReference type="InterPro" id="IPR051675">
    <property type="entry name" value="Endo/Exo/Phosphatase_dom_1"/>
</dbReference>
<feature type="compositionally biased region" description="Polar residues" evidence="1">
    <location>
        <begin position="332"/>
        <end position="341"/>
    </location>
</feature>
<evidence type="ECO:0000313" key="3">
    <source>
        <dbReference type="Proteomes" id="UP000270261"/>
    </source>
</evidence>
<dbReference type="SUPFAM" id="SSF47781">
    <property type="entry name" value="RuvA domain 2-like"/>
    <property type="match status" value="1"/>
</dbReference>
<organism evidence="2 3">
    <name type="scientific">Lautropia dentalis</name>
    <dbReference type="NCBI Taxonomy" id="2490857"/>
    <lineage>
        <taxon>Bacteria</taxon>
        <taxon>Pseudomonadati</taxon>
        <taxon>Pseudomonadota</taxon>
        <taxon>Betaproteobacteria</taxon>
        <taxon>Burkholderiales</taxon>
        <taxon>Burkholderiaceae</taxon>
        <taxon>Lautropia</taxon>
    </lineage>
</organism>
<protein>
    <submittedName>
        <fullName evidence="2">Helix-hairpin-helix domain-containing protein</fullName>
    </submittedName>
</protein>
<dbReference type="PANTHER" id="PTHR21180:SF32">
    <property type="entry name" value="ENDONUCLEASE_EXONUCLEASE_PHOSPHATASE FAMILY DOMAIN-CONTAINING PROTEIN 1"/>
    <property type="match status" value="1"/>
</dbReference>
<evidence type="ECO:0000313" key="2">
    <source>
        <dbReference type="EMBL" id="RRN44563.1"/>
    </source>
</evidence>